<dbReference type="PROSITE" id="PS00375">
    <property type="entry name" value="UDPGT"/>
    <property type="match status" value="1"/>
</dbReference>
<evidence type="ECO:0000256" key="1">
    <source>
        <dbReference type="ARBA" id="ARBA00009995"/>
    </source>
</evidence>
<keyword evidence="7" id="KW-1185">Reference proteome</keyword>
<dbReference type="AlphaFoldDB" id="A0A5N5T5R0"/>
<evidence type="ECO:0000256" key="2">
    <source>
        <dbReference type="ARBA" id="ARBA00022676"/>
    </source>
</evidence>
<dbReference type="EMBL" id="SEYY01008935">
    <property type="protein sequence ID" value="KAB7501964.1"/>
    <property type="molecule type" value="Genomic_DNA"/>
</dbReference>
<comment type="similarity">
    <text evidence="1 4">Belongs to the UDP-glycosyltransferase family.</text>
</comment>
<proteinExistence type="inferred from homology"/>
<dbReference type="Gene3D" id="3.40.50.2000">
    <property type="entry name" value="Glycogen Phosphorylase B"/>
    <property type="match status" value="1"/>
</dbReference>
<comment type="catalytic activity">
    <reaction evidence="5">
        <text>glucuronate acceptor + UDP-alpha-D-glucuronate = acceptor beta-D-glucuronoside + UDP + H(+)</text>
        <dbReference type="Rhea" id="RHEA:21032"/>
        <dbReference type="ChEBI" id="CHEBI:15378"/>
        <dbReference type="ChEBI" id="CHEBI:58052"/>
        <dbReference type="ChEBI" id="CHEBI:58223"/>
        <dbReference type="ChEBI" id="CHEBI:132367"/>
        <dbReference type="ChEBI" id="CHEBI:132368"/>
        <dbReference type="EC" id="2.4.1.17"/>
    </reaction>
</comment>
<comment type="caution">
    <text evidence="6">The sequence shown here is derived from an EMBL/GenBank/DDBJ whole genome shotgun (WGS) entry which is preliminary data.</text>
</comment>
<dbReference type="PANTHER" id="PTHR48043:SF159">
    <property type="entry name" value="EG:EG0003.4 PROTEIN-RELATED"/>
    <property type="match status" value="1"/>
</dbReference>
<reference evidence="6 7" key="1">
    <citation type="journal article" date="2019" name="PLoS Biol.">
        <title>Sex chromosomes control vertical transmission of feminizing Wolbachia symbionts in an isopod.</title>
        <authorList>
            <person name="Becking T."/>
            <person name="Chebbi M.A."/>
            <person name="Giraud I."/>
            <person name="Moumen B."/>
            <person name="Laverre T."/>
            <person name="Caubet Y."/>
            <person name="Peccoud J."/>
            <person name="Gilbert C."/>
            <person name="Cordaux R."/>
        </authorList>
    </citation>
    <scope>NUCLEOTIDE SEQUENCE [LARGE SCALE GENOMIC DNA]</scope>
    <source>
        <strain evidence="6">ANa2</strain>
        <tissue evidence="6">Whole body excluding digestive tract and cuticle</tissue>
    </source>
</reference>
<dbReference type="OrthoDB" id="5835829at2759"/>
<evidence type="ECO:0000256" key="3">
    <source>
        <dbReference type="ARBA" id="ARBA00022679"/>
    </source>
</evidence>
<dbReference type="InterPro" id="IPR035595">
    <property type="entry name" value="UDP_glycos_trans_CS"/>
</dbReference>
<dbReference type="Proteomes" id="UP000326759">
    <property type="component" value="Unassembled WGS sequence"/>
</dbReference>
<dbReference type="InterPro" id="IPR002213">
    <property type="entry name" value="UDP_glucos_trans"/>
</dbReference>
<dbReference type="SUPFAM" id="SSF53756">
    <property type="entry name" value="UDP-Glycosyltransferase/glycogen phosphorylase"/>
    <property type="match status" value="1"/>
</dbReference>
<protein>
    <recommendedName>
        <fullName evidence="5">UDP-glucuronosyltransferase</fullName>
        <ecNumber evidence="5">2.4.1.17</ecNumber>
    </recommendedName>
</protein>
<dbReference type="PANTHER" id="PTHR48043">
    <property type="entry name" value="EG:EG0003.4 PROTEIN-RELATED"/>
    <property type="match status" value="1"/>
</dbReference>
<keyword evidence="3 4" id="KW-0808">Transferase</keyword>
<dbReference type="FunFam" id="3.40.50.2000:FF:000050">
    <property type="entry name" value="UDP-glucuronosyltransferase"/>
    <property type="match status" value="1"/>
</dbReference>
<evidence type="ECO:0000313" key="6">
    <source>
        <dbReference type="EMBL" id="KAB7501964.1"/>
    </source>
</evidence>
<dbReference type="GO" id="GO:0016020">
    <property type="term" value="C:membrane"/>
    <property type="evidence" value="ECO:0007669"/>
    <property type="project" value="UniProtKB-SubCell"/>
</dbReference>
<evidence type="ECO:0000313" key="7">
    <source>
        <dbReference type="Proteomes" id="UP000326759"/>
    </source>
</evidence>
<dbReference type="GO" id="GO:0015020">
    <property type="term" value="F:glucuronosyltransferase activity"/>
    <property type="evidence" value="ECO:0007669"/>
    <property type="project" value="UniProtKB-EC"/>
</dbReference>
<dbReference type="EC" id="2.4.1.17" evidence="5"/>
<dbReference type="Pfam" id="PF00201">
    <property type="entry name" value="UDPGT"/>
    <property type="match status" value="1"/>
</dbReference>
<evidence type="ECO:0000256" key="5">
    <source>
        <dbReference type="RuleBase" id="RU362059"/>
    </source>
</evidence>
<evidence type="ECO:0000256" key="4">
    <source>
        <dbReference type="RuleBase" id="RU003718"/>
    </source>
</evidence>
<accession>A0A5N5T5R0</accession>
<name>A0A5N5T5R0_9CRUS</name>
<dbReference type="InterPro" id="IPR050271">
    <property type="entry name" value="UDP-glycosyltransferase"/>
</dbReference>
<comment type="subcellular location">
    <subcellularLocation>
        <location evidence="5">Membrane</location>
        <topology evidence="5">Single-pass membrane protein</topology>
    </subcellularLocation>
</comment>
<dbReference type="CDD" id="cd03784">
    <property type="entry name" value="GT1_Gtf-like"/>
    <property type="match status" value="1"/>
</dbReference>
<sequence>MQAKEENLWPPEVPDIFELLKQPAFAIINRPMSPSVVYVGGIHIKEPQPLPQELADWLDGSGEEGFIFFSLGTVIKAEHLKQEHISSILKVFGSLKQRILWKWNSEIKNLPSNVKISSWLPQQDILAHRKIRLFISHGGLFGSQEAMYFEVPVLGMPVFLDQHMNIDEIVSQGWGKSLAWDDLTEDTFGEAIQDILSNSRLVKPDLD</sequence>
<organism evidence="6 7">
    <name type="scientific">Armadillidium nasatum</name>
    <dbReference type="NCBI Taxonomy" id="96803"/>
    <lineage>
        <taxon>Eukaryota</taxon>
        <taxon>Metazoa</taxon>
        <taxon>Ecdysozoa</taxon>
        <taxon>Arthropoda</taxon>
        <taxon>Crustacea</taxon>
        <taxon>Multicrustacea</taxon>
        <taxon>Malacostraca</taxon>
        <taxon>Eumalacostraca</taxon>
        <taxon>Peracarida</taxon>
        <taxon>Isopoda</taxon>
        <taxon>Oniscidea</taxon>
        <taxon>Crinocheta</taxon>
        <taxon>Armadillidiidae</taxon>
        <taxon>Armadillidium</taxon>
    </lineage>
</organism>
<keyword evidence="2 4" id="KW-0328">Glycosyltransferase</keyword>
<gene>
    <name evidence="6" type="primary">Ugt8_1</name>
    <name evidence="6" type="ORF">Anas_14606</name>
</gene>